<dbReference type="RefSeq" id="XP_033650442.1">
    <property type="nucleotide sequence ID" value="XM_033799967.1"/>
</dbReference>
<keyword evidence="4" id="KW-1185">Reference proteome</keyword>
<organism evidence="3 4">
    <name type="scientific">Westerdykella ornata</name>
    <dbReference type="NCBI Taxonomy" id="318751"/>
    <lineage>
        <taxon>Eukaryota</taxon>
        <taxon>Fungi</taxon>
        <taxon>Dikarya</taxon>
        <taxon>Ascomycota</taxon>
        <taxon>Pezizomycotina</taxon>
        <taxon>Dothideomycetes</taxon>
        <taxon>Pleosporomycetidae</taxon>
        <taxon>Pleosporales</taxon>
        <taxon>Sporormiaceae</taxon>
        <taxon>Westerdykella</taxon>
    </lineage>
</organism>
<dbReference type="EMBL" id="ML986515">
    <property type="protein sequence ID" value="KAF2272903.1"/>
    <property type="molecule type" value="Genomic_DNA"/>
</dbReference>
<dbReference type="Proteomes" id="UP000800097">
    <property type="component" value="Unassembled WGS sequence"/>
</dbReference>
<evidence type="ECO:0000256" key="1">
    <source>
        <dbReference type="SAM" id="MobiDB-lite"/>
    </source>
</evidence>
<keyword evidence="2" id="KW-0732">Signal</keyword>
<feature type="signal peptide" evidence="2">
    <location>
        <begin position="1"/>
        <end position="17"/>
    </location>
</feature>
<evidence type="ECO:0008006" key="5">
    <source>
        <dbReference type="Google" id="ProtNLM"/>
    </source>
</evidence>
<dbReference type="AlphaFoldDB" id="A0A6A6J9Q8"/>
<name>A0A6A6J9Q8_WESOR</name>
<gene>
    <name evidence="3" type="ORF">EI97DRAFT_445360</name>
</gene>
<feature type="region of interest" description="Disordered" evidence="1">
    <location>
        <begin position="32"/>
        <end position="53"/>
    </location>
</feature>
<dbReference type="GeneID" id="54553142"/>
<evidence type="ECO:0000256" key="2">
    <source>
        <dbReference type="SAM" id="SignalP"/>
    </source>
</evidence>
<accession>A0A6A6J9Q8</accession>
<reference evidence="3" key="1">
    <citation type="journal article" date="2020" name="Stud. Mycol.">
        <title>101 Dothideomycetes genomes: a test case for predicting lifestyles and emergence of pathogens.</title>
        <authorList>
            <person name="Haridas S."/>
            <person name="Albert R."/>
            <person name="Binder M."/>
            <person name="Bloem J."/>
            <person name="Labutti K."/>
            <person name="Salamov A."/>
            <person name="Andreopoulos B."/>
            <person name="Baker S."/>
            <person name="Barry K."/>
            <person name="Bills G."/>
            <person name="Bluhm B."/>
            <person name="Cannon C."/>
            <person name="Castanera R."/>
            <person name="Culley D."/>
            <person name="Daum C."/>
            <person name="Ezra D."/>
            <person name="Gonzalez J."/>
            <person name="Henrissat B."/>
            <person name="Kuo A."/>
            <person name="Liang C."/>
            <person name="Lipzen A."/>
            <person name="Lutzoni F."/>
            <person name="Magnuson J."/>
            <person name="Mondo S."/>
            <person name="Nolan M."/>
            <person name="Ohm R."/>
            <person name="Pangilinan J."/>
            <person name="Park H.-J."/>
            <person name="Ramirez L."/>
            <person name="Alfaro M."/>
            <person name="Sun H."/>
            <person name="Tritt A."/>
            <person name="Yoshinaga Y."/>
            <person name="Zwiers L.-H."/>
            <person name="Turgeon B."/>
            <person name="Goodwin S."/>
            <person name="Spatafora J."/>
            <person name="Crous P."/>
            <person name="Grigoriev I."/>
        </authorList>
    </citation>
    <scope>NUCLEOTIDE SEQUENCE</scope>
    <source>
        <strain evidence="3">CBS 379.55</strain>
    </source>
</reference>
<feature type="region of interest" description="Disordered" evidence="1">
    <location>
        <begin position="72"/>
        <end position="96"/>
    </location>
</feature>
<dbReference type="OrthoDB" id="3797664at2759"/>
<proteinExistence type="predicted"/>
<evidence type="ECO:0000313" key="3">
    <source>
        <dbReference type="EMBL" id="KAF2272903.1"/>
    </source>
</evidence>
<evidence type="ECO:0000313" key="4">
    <source>
        <dbReference type="Proteomes" id="UP000800097"/>
    </source>
</evidence>
<sequence length="120" mass="11574">MKFIALALATLAAGVSAHTSETCSIVTVTETETSGHTVPVPSTPATSLPPYPISSSPATSAPYPYVPVPSGTGVPPLQGTPAPSGTGAYTPAPPEFTGAAGSVKVGGVLAGVGAVAALFL</sequence>
<feature type="chain" id="PRO_5025650839" description="GPI anchored serine-rich protein" evidence="2">
    <location>
        <begin position="18"/>
        <end position="120"/>
    </location>
</feature>
<protein>
    <recommendedName>
        <fullName evidence="5">GPI anchored serine-rich protein</fullName>
    </recommendedName>
</protein>